<gene>
    <name evidence="2" type="ORF">QEH52_19790</name>
</gene>
<dbReference type="Pfam" id="PF10020">
    <property type="entry name" value="DUF2262"/>
    <property type="match status" value="1"/>
</dbReference>
<proteinExistence type="predicted"/>
<evidence type="ECO:0000259" key="1">
    <source>
        <dbReference type="Pfam" id="PF10020"/>
    </source>
</evidence>
<dbReference type="EMBL" id="JARXHW010000155">
    <property type="protein sequence ID" value="MDQ8209771.1"/>
    <property type="molecule type" value="Genomic_DNA"/>
</dbReference>
<organism evidence="2 3">
    <name type="scientific">Thalassobacterium maritimum</name>
    <dbReference type="NCBI Taxonomy" id="3041265"/>
    <lineage>
        <taxon>Bacteria</taxon>
        <taxon>Pseudomonadati</taxon>
        <taxon>Verrucomicrobiota</taxon>
        <taxon>Opitutia</taxon>
        <taxon>Puniceicoccales</taxon>
        <taxon>Coraliomargaritaceae</taxon>
        <taxon>Thalassobacterium</taxon>
    </lineage>
</organism>
<sequence>MNHPILGKINSLQSDSGSFEAIISYEGKEIPVQLEIDDRTLDETIELAANLIGELKKFDDQSKSIIVKDLLETYNDNWRSYDEKQSDGSFETVTNPELLQDEFKDYFTLSEITVTGNEGIDIWYEDTGLFMGHGIFVQSLDGLDFSEAEAQLFG</sequence>
<name>A0ABU1B049_9BACT</name>
<dbReference type="Proteomes" id="UP001225316">
    <property type="component" value="Unassembled WGS sequence"/>
</dbReference>
<reference evidence="2 3" key="1">
    <citation type="submission" date="2023-04" db="EMBL/GenBank/DDBJ databases">
        <title>A novel bacteria isolated from coastal sediment.</title>
        <authorList>
            <person name="Liu X.-J."/>
            <person name="Du Z.-J."/>
        </authorList>
    </citation>
    <scope>NUCLEOTIDE SEQUENCE [LARGE SCALE GENOMIC DNA]</scope>
    <source>
        <strain evidence="2 3">SDUM461003</strain>
    </source>
</reference>
<comment type="caution">
    <text evidence="2">The sequence shown here is derived from an EMBL/GenBank/DDBJ whole genome shotgun (WGS) entry which is preliminary data.</text>
</comment>
<keyword evidence="3" id="KW-1185">Reference proteome</keyword>
<evidence type="ECO:0000313" key="2">
    <source>
        <dbReference type="EMBL" id="MDQ8209771.1"/>
    </source>
</evidence>
<feature type="domain" description="DUF2262" evidence="1">
    <location>
        <begin position="5"/>
        <end position="138"/>
    </location>
</feature>
<dbReference type="InterPro" id="IPR019260">
    <property type="entry name" value="DUF2262"/>
</dbReference>
<protein>
    <submittedName>
        <fullName evidence="2">DUF2262 domain-containing protein</fullName>
    </submittedName>
</protein>
<evidence type="ECO:0000313" key="3">
    <source>
        <dbReference type="Proteomes" id="UP001225316"/>
    </source>
</evidence>
<accession>A0ABU1B049</accession>
<dbReference type="RefSeq" id="WP_308952689.1">
    <property type="nucleotide sequence ID" value="NZ_JARXHW010000155.1"/>
</dbReference>